<dbReference type="GO" id="GO:0006006">
    <property type="term" value="P:glucose metabolic process"/>
    <property type="evidence" value="ECO:0007669"/>
    <property type="project" value="TreeGrafter"/>
</dbReference>
<sequence>MHKGSNEKLVVSNGIILPNKNPEEVPPDGDGKTSFFYNDSDFVKHYTLNDGSESKFDRAFQHSWDAAKQKGLFRYNLDQMKTRILPGQFGFVAQLNKGRATLRRKPQEMMSVSQPFDPYKFNFTKVKPGEVCSFVLMELCHETDGKLQKDKKHMIIINVSPLEYCSVLLVPNIDDCLPQVLTKEAVQVGIEMTLLSAKRSLLVGWNSLCASASVNHLHFHAYHLDYPLRIQTEPTSQLSGPCHEILSWPVPGFVFQLNGNDVKDLASNLYAVAKYFHQKEVAHNVCLTRGTVLGSKEHSSEATLRGIIWPRSSVFGVKDVDAFNVAFSELAGHLPLMDEQLFSDLTDQSAVEALQGARLPHETFQSLRTGIQKLFVQD</sequence>
<dbReference type="PANTHER" id="PTHR20884:SF8">
    <property type="entry name" value="GDP-D-GLUCOSE PHOSPHORYLASE 1"/>
    <property type="match status" value="1"/>
</dbReference>
<comment type="similarity">
    <text evidence="4">Belongs to the GDPGP1 family.</text>
</comment>
<comment type="caution">
    <text evidence="15">The sequence shown here is derived from an EMBL/GenBank/DDBJ whole genome shotgun (WGS) entry which is preliminary data.</text>
</comment>
<protein>
    <recommendedName>
        <fullName evidence="6">GDP-D-glucose phosphorylase 1</fullName>
        <ecNumber evidence="5">2.7.7.78</ecNumber>
    </recommendedName>
</protein>
<name>A0A9Q1CHK9_HOLLE</name>
<organism evidence="15 16">
    <name type="scientific">Holothuria leucospilota</name>
    <name type="common">Black long sea cucumber</name>
    <name type="synonym">Mertensiothuria leucospilota</name>
    <dbReference type="NCBI Taxonomy" id="206669"/>
    <lineage>
        <taxon>Eukaryota</taxon>
        <taxon>Metazoa</taxon>
        <taxon>Echinodermata</taxon>
        <taxon>Eleutherozoa</taxon>
        <taxon>Echinozoa</taxon>
        <taxon>Holothuroidea</taxon>
        <taxon>Aspidochirotacea</taxon>
        <taxon>Aspidochirotida</taxon>
        <taxon>Holothuriidae</taxon>
        <taxon>Holothuria</taxon>
    </lineage>
</organism>
<evidence type="ECO:0000256" key="7">
    <source>
        <dbReference type="ARBA" id="ARBA00022490"/>
    </source>
</evidence>
<dbReference type="GO" id="GO:0080048">
    <property type="term" value="F:GDP-D-glucose phosphorylase activity"/>
    <property type="evidence" value="ECO:0007669"/>
    <property type="project" value="UniProtKB-EC"/>
</dbReference>
<evidence type="ECO:0000256" key="2">
    <source>
        <dbReference type="ARBA" id="ARBA00003049"/>
    </source>
</evidence>
<keyword evidence="12" id="KW-0378">Hydrolase</keyword>
<proteinExistence type="inferred from homology"/>
<dbReference type="GO" id="GO:0005737">
    <property type="term" value="C:cytoplasm"/>
    <property type="evidence" value="ECO:0007669"/>
    <property type="project" value="UniProtKB-SubCell"/>
</dbReference>
<dbReference type="GO" id="GO:0016787">
    <property type="term" value="F:hydrolase activity"/>
    <property type="evidence" value="ECO:0007669"/>
    <property type="project" value="UniProtKB-KW"/>
</dbReference>
<keyword evidence="11" id="KW-0547">Nucleotide-binding</keyword>
<dbReference type="OrthoDB" id="417175at2759"/>
<evidence type="ECO:0000256" key="9">
    <source>
        <dbReference type="ARBA" id="ARBA00022679"/>
    </source>
</evidence>
<keyword evidence="10" id="KW-0548">Nucleotidyltransferase</keyword>
<dbReference type="Pfam" id="PF26217">
    <property type="entry name" value="GDPGP1_N"/>
    <property type="match status" value="1"/>
</dbReference>
<dbReference type="PANTHER" id="PTHR20884">
    <property type="entry name" value="GDP-D-GLUCOSE PHOSPHORYLASE 1"/>
    <property type="match status" value="1"/>
</dbReference>
<evidence type="ECO:0000256" key="4">
    <source>
        <dbReference type="ARBA" id="ARBA00006451"/>
    </source>
</evidence>
<feature type="domain" description="GDPGP1-like C-terminal" evidence="13">
    <location>
        <begin position="243"/>
        <end position="372"/>
    </location>
</feature>
<evidence type="ECO:0000313" key="16">
    <source>
        <dbReference type="Proteomes" id="UP001152320"/>
    </source>
</evidence>
<dbReference type="Pfam" id="PF26216">
    <property type="entry name" value="GDPGP1_C"/>
    <property type="match status" value="1"/>
</dbReference>
<reference evidence="15" key="1">
    <citation type="submission" date="2021-10" db="EMBL/GenBank/DDBJ databases">
        <title>Tropical sea cucumber genome reveals ecological adaptation and Cuvierian tubules defense mechanism.</title>
        <authorList>
            <person name="Chen T."/>
        </authorList>
    </citation>
    <scope>NUCLEOTIDE SEQUENCE</scope>
    <source>
        <strain evidence="15">Nanhai2018</strain>
        <tissue evidence="15">Muscle</tissue>
    </source>
</reference>
<evidence type="ECO:0000313" key="15">
    <source>
        <dbReference type="EMBL" id="KAJ8044840.1"/>
    </source>
</evidence>
<evidence type="ECO:0000259" key="14">
    <source>
        <dbReference type="Pfam" id="PF26217"/>
    </source>
</evidence>
<keyword evidence="7" id="KW-0963">Cytoplasm</keyword>
<dbReference type="GO" id="GO:0005085">
    <property type="term" value="F:guanyl-nucleotide exchange factor activity"/>
    <property type="evidence" value="ECO:0007669"/>
    <property type="project" value="UniProtKB-KW"/>
</dbReference>
<evidence type="ECO:0000256" key="12">
    <source>
        <dbReference type="ARBA" id="ARBA00022801"/>
    </source>
</evidence>
<comment type="subcellular location">
    <subcellularLocation>
        <location evidence="3">Cytoplasm</location>
    </subcellularLocation>
</comment>
<gene>
    <name evidence="15" type="ORF">HOLleu_07710</name>
</gene>
<evidence type="ECO:0000256" key="10">
    <source>
        <dbReference type="ARBA" id="ARBA00022695"/>
    </source>
</evidence>
<evidence type="ECO:0000259" key="13">
    <source>
        <dbReference type="Pfam" id="PF26216"/>
    </source>
</evidence>
<evidence type="ECO:0000256" key="1">
    <source>
        <dbReference type="ARBA" id="ARBA00000063"/>
    </source>
</evidence>
<dbReference type="EC" id="2.7.7.78" evidence="5"/>
<comment type="catalytic activity">
    <reaction evidence="1">
        <text>GDP-alpha-D-glucose + phosphate = alpha-D-glucose 1-phosphate + GDP + H(+)</text>
        <dbReference type="Rhea" id="RHEA:30387"/>
        <dbReference type="ChEBI" id="CHEBI:15378"/>
        <dbReference type="ChEBI" id="CHEBI:43474"/>
        <dbReference type="ChEBI" id="CHEBI:58189"/>
        <dbReference type="ChEBI" id="CHEBI:58601"/>
        <dbReference type="ChEBI" id="CHEBI:62230"/>
        <dbReference type="EC" id="2.7.7.78"/>
    </reaction>
</comment>
<evidence type="ECO:0000256" key="11">
    <source>
        <dbReference type="ARBA" id="ARBA00022741"/>
    </source>
</evidence>
<dbReference type="EMBL" id="JAIZAY010000003">
    <property type="protein sequence ID" value="KAJ8044840.1"/>
    <property type="molecule type" value="Genomic_DNA"/>
</dbReference>
<accession>A0A9Q1CHK9</accession>
<dbReference type="InterPro" id="IPR058866">
    <property type="entry name" value="GDPGP1_N"/>
</dbReference>
<evidence type="ECO:0000256" key="3">
    <source>
        <dbReference type="ARBA" id="ARBA00004496"/>
    </source>
</evidence>
<evidence type="ECO:0000256" key="8">
    <source>
        <dbReference type="ARBA" id="ARBA00022658"/>
    </source>
</evidence>
<dbReference type="AlphaFoldDB" id="A0A9Q1CHK9"/>
<dbReference type="GO" id="GO:0000166">
    <property type="term" value="F:nucleotide binding"/>
    <property type="evidence" value="ECO:0007669"/>
    <property type="project" value="UniProtKB-KW"/>
</dbReference>
<dbReference type="Proteomes" id="UP001152320">
    <property type="component" value="Chromosome 3"/>
</dbReference>
<keyword evidence="9" id="KW-0808">Transferase</keyword>
<dbReference type="InterPro" id="IPR058865">
    <property type="entry name" value="GDPGP1_C"/>
</dbReference>
<comment type="function">
    <text evidence="2">Specific and highly efficient GDP-D-glucose phosphorylase regulating the levels of GDP-D-glucose in cells.</text>
</comment>
<dbReference type="InterPro" id="IPR026506">
    <property type="entry name" value="GDPGP"/>
</dbReference>
<keyword evidence="16" id="KW-1185">Reference proteome</keyword>
<keyword evidence="8" id="KW-0344">Guanine-nucleotide releasing factor</keyword>
<evidence type="ECO:0000256" key="5">
    <source>
        <dbReference type="ARBA" id="ARBA00012507"/>
    </source>
</evidence>
<feature type="domain" description="GDPGP1-like N-terminal" evidence="14">
    <location>
        <begin position="55"/>
        <end position="222"/>
    </location>
</feature>
<evidence type="ECO:0000256" key="6">
    <source>
        <dbReference type="ARBA" id="ARBA00018857"/>
    </source>
</evidence>